<dbReference type="PANTHER" id="PTHR22706:SF1">
    <property type="entry name" value="ASSEMBLY FACTOR FOR SPINDLE MICROTUBULES"/>
    <property type="match status" value="1"/>
</dbReference>
<dbReference type="GO" id="GO:0005737">
    <property type="term" value="C:cytoplasm"/>
    <property type="evidence" value="ECO:0007669"/>
    <property type="project" value="UniProtKB-SubCell"/>
</dbReference>
<comment type="subcellular location">
    <subcellularLocation>
        <location evidence="2">Cytoplasm</location>
    </subcellularLocation>
    <subcellularLocation>
        <location evidence="1">Nucleus</location>
    </subcellularLocation>
</comment>
<evidence type="ECO:0000256" key="12">
    <source>
        <dbReference type="SAM" id="Coils"/>
    </source>
</evidence>
<dbReference type="InterPro" id="IPR013783">
    <property type="entry name" value="Ig-like_fold"/>
</dbReference>
<evidence type="ECO:0000256" key="7">
    <source>
        <dbReference type="ARBA" id="ARBA00022776"/>
    </source>
</evidence>
<dbReference type="Gene3D" id="2.60.40.10">
    <property type="entry name" value="Immunoglobulins"/>
    <property type="match status" value="1"/>
</dbReference>
<sequence length="1736" mass="200249">MSQKRKQPNVAFSVILSPGTRQKEEDGDIVAVLAPFNPFPKVCFEQIEVDKTVSRDVILRNPTNNEIHVELTKLPDSDRGFQWSSTQFILPSQSETVLTIQWTPLLYGSWRDNVKIVNQKNSKTISELIVISSTKEPPKVSKRCLRSQTQSTICRKSVKPVKQPSLPNQTFTKLISNRNVSENKENIVVCESNREHSNEEKVKNKPSIKVRKDLIVSHQSSVVLGTTQTEPKSSSLSSKTSQQLIGKSVAHSTPRRTTYEVLDPVSLRRSTYSLRNKQVTIINEIEEEKRTFENIASPGVFNESLEKAASKLAENETLSNTFISTTKEVKHNRAKVSGATFVISPPITETFETPFRRTTYEVLSTFIPPSKSSSNLIDIGEQSLKAEQNAQQRLSLDSVASSDKLYDSLEETEPKLRKENLLAEIDEYDFDKISLSSQNDKWDTSRHKSFKTFSEEIDDFNSISCFSRKSFGHDSEGSLSPKVLLVDIKRLSDKFDVSLSKTVNLNVTYTPIKCEPEGELSCDHLPTGNATCKKTKIVNSSVADKSKDYIENLTLNLKNISVRNTTNEVIRGLDEQFDLIDFSMVTSTESDIEFDSLSLHHLRPNKNQEIEKITAQSIDLDSLRIVKTEVESTVNDETKDSSNSISFQQQPSSFNSTQSKTSLTNIRMTDVNHFDFVERVQTLEPTRESAGSPVESFFNHNRNEQNLTYPVNNENLGSYNRSLSSDIQLDGLNRAKLESVLWDISPPVKKPLQVLPDKKCVVKKSVITFKSSPNVKKVGHIVAKNILQLKNQVSKETLKEAPSTSSNQEKNTHEKGLSSEIFVMPTVTLKRSCTIVPKLNVNTPSKLRRTTEDVKVKRLSTPSLRKSSMVGGQKDDSEASRTLPRFGSFSSRKRKIQKVAEWLPVRRLKLSSASEDGRPPSPVIDSPSNLMNPDPFLAATTLNPFCQGELYLSEEWLKAQEQELIDWAARMLRPPRELELDRDHSNGTLYRLNALRATAFNLLIARDFATPLSKVKLAVEKKVICIRADKQLHVDLGLQDKVISLLMNYNPLWLRLCLEAIFQCTIDLKRHSDSAGLVNFIRKRLISDDFIKKSCSHPSVPYMMLPEFEDKMKKFTLYKFLVLVYLLDLVKRKKVMLHDPCLFRKDSKLKSSKEILIEFNKEFIAGAGDITKVLRLKGYEVSHCQTYLNEFDFTLNNRSELRDGVRLTKLAEKLIGDNSLCSKLRVPAISSLQKKFNAEVAITALKNAGYQLPDNVSPKDISDGHKEKTLSFLWHLRGVIQKRAVVLIILKWRETKLLRQDRRNFLKVKNSVIKIQKWYKKIKKSKNSNEEIAKGRREREKFLKLRLVVLKLQQNFRRKKERQEIMRRNRAAITIQKWYKNRKVVQKARNKLRESKNAVVKIQRAYRRHKNQQMALNSQERINFLKTLKAIHVIQIRFKDRFAAKRERIQYHKIKNAALVIQRRYKAYVLAKLERNSFLELKSAVLTVQRRYRETKAARKDHQNYTNLKVAAICLQRMFRAAKERKRFVMMKQYTLVVQRKFRAKRQAKRERLDFLSLKKSVVYIQRRVRTTKLAMNQRESFVLMRRAATYIQRKFRANRQASHDRLSFICLRRATLCVQRHFRANKMARETRQSFLSMRKSAITIQRYFRAKRLATEKRQAFMSIRAATVYIQRMFRANRLARQDRQSFLSMRRGAIYIQSHFRANRLGKENRQSFLSMRKAAVYIQAAFRAKRL</sequence>
<dbReference type="GO" id="GO:0051301">
    <property type="term" value="P:cell division"/>
    <property type="evidence" value="ECO:0007669"/>
    <property type="project" value="UniProtKB-KW"/>
</dbReference>
<feature type="coiled-coil region" evidence="12">
    <location>
        <begin position="1385"/>
        <end position="1412"/>
    </location>
</feature>
<keyword evidence="5" id="KW-0132">Cell division</keyword>
<evidence type="ECO:0000256" key="1">
    <source>
        <dbReference type="ARBA" id="ARBA00004123"/>
    </source>
</evidence>
<evidence type="ECO:0000256" key="9">
    <source>
        <dbReference type="ARBA" id="ARBA00023054"/>
    </source>
</evidence>
<dbReference type="Gene3D" id="1.10.418.10">
    <property type="entry name" value="Calponin-like domain"/>
    <property type="match status" value="1"/>
</dbReference>
<feature type="compositionally biased region" description="Polar residues" evidence="13">
    <location>
        <begin position="641"/>
        <end position="661"/>
    </location>
</feature>
<dbReference type="CDD" id="cd21223">
    <property type="entry name" value="CH_ASPM_rpt1"/>
    <property type="match status" value="1"/>
</dbReference>
<evidence type="ECO:0000256" key="3">
    <source>
        <dbReference type="ARBA" id="ARBA00022490"/>
    </source>
</evidence>
<accession>A0A1B6L3P5</accession>
<dbReference type="GO" id="GO:0051295">
    <property type="term" value="P:establishment of meiotic spindle localization"/>
    <property type="evidence" value="ECO:0007669"/>
    <property type="project" value="TreeGrafter"/>
</dbReference>
<dbReference type="EMBL" id="GEBQ01021648">
    <property type="protein sequence ID" value="JAT18329.1"/>
    <property type="molecule type" value="Transcribed_RNA"/>
</dbReference>
<feature type="compositionally biased region" description="Low complexity" evidence="13">
    <location>
        <begin position="232"/>
        <end position="244"/>
    </location>
</feature>
<feature type="region of interest" description="Disordered" evidence="13">
    <location>
        <begin position="634"/>
        <end position="661"/>
    </location>
</feature>
<keyword evidence="11" id="KW-0131">Cell cycle</keyword>
<keyword evidence="7" id="KW-0498">Mitosis</keyword>
<dbReference type="PANTHER" id="PTHR22706">
    <property type="entry name" value="ASSEMBLY FACTOR FOR SPINDLE MICROTUBULES"/>
    <property type="match status" value="1"/>
</dbReference>
<keyword evidence="3" id="KW-0963">Cytoplasm</keyword>
<dbReference type="GO" id="GO:0005516">
    <property type="term" value="F:calmodulin binding"/>
    <property type="evidence" value="ECO:0007669"/>
    <property type="project" value="UniProtKB-KW"/>
</dbReference>
<evidence type="ECO:0000313" key="15">
    <source>
        <dbReference type="EMBL" id="JAT18329.1"/>
    </source>
</evidence>
<dbReference type="SMART" id="SM00015">
    <property type="entry name" value="IQ"/>
    <property type="match status" value="7"/>
</dbReference>
<keyword evidence="6" id="KW-0677">Repeat</keyword>
<feature type="region of interest" description="Disordered" evidence="13">
    <location>
        <begin position="225"/>
        <end position="252"/>
    </location>
</feature>
<gene>
    <name evidence="15" type="ORF">g.11391</name>
</gene>
<proteinExistence type="predicted"/>
<feature type="region of interest" description="Disordered" evidence="13">
    <location>
        <begin position="852"/>
        <end position="884"/>
    </location>
</feature>
<keyword evidence="8" id="KW-0112">Calmodulin-binding</keyword>
<keyword evidence="4" id="KW-0597">Phosphoprotein</keyword>
<evidence type="ECO:0000256" key="6">
    <source>
        <dbReference type="ARBA" id="ARBA00022737"/>
    </source>
</evidence>
<evidence type="ECO:0000256" key="8">
    <source>
        <dbReference type="ARBA" id="ARBA00022860"/>
    </source>
</evidence>
<organism evidence="15">
    <name type="scientific">Graphocephala atropunctata</name>
    <dbReference type="NCBI Taxonomy" id="36148"/>
    <lineage>
        <taxon>Eukaryota</taxon>
        <taxon>Metazoa</taxon>
        <taxon>Ecdysozoa</taxon>
        <taxon>Arthropoda</taxon>
        <taxon>Hexapoda</taxon>
        <taxon>Insecta</taxon>
        <taxon>Pterygota</taxon>
        <taxon>Neoptera</taxon>
        <taxon>Paraneoptera</taxon>
        <taxon>Hemiptera</taxon>
        <taxon>Auchenorrhyncha</taxon>
        <taxon>Membracoidea</taxon>
        <taxon>Cicadellidae</taxon>
        <taxon>Cicadellinae</taxon>
        <taxon>Cicadellini</taxon>
        <taxon>Graphocephala</taxon>
    </lineage>
</organism>
<evidence type="ECO:0000259" key="14">
    <source>
        <dbReference type="PROSITE" id="PS50021"/>
    </source>
</evidence>
<dbReference type="InterPro" id="IPR031549">
    <property type="entry name" value="ASH"/>
</dbReference>
<evidence type="ECO:0000256" key="10">
    <source>
        <dbReference type="ARBA" id="ARBA00023242"/>
    </source>
</evidence>
<dbReference type="GO" id="GO:0000922">
    <property type="term" value="C:spindle pole"/>
    <property type="evidence" value="ECO:0007669"/>
    <property type="project" value="TreeGrafter"/>
</dbReference>
<dbReference type="GO" id="GO:0000278">
    <property type="term" value="P:mitotic cell cycle"/>
    <property type="evidence" value="ECO:0007669"/>
    <property type="project" value="TreeGrafter"/>
</dbReference>
<dbReference type="Pfam" id="PF15780">
    <property type="entry name" value="ASH"/>
    <property type="match status" value="1"/>
</dbReference>
<feature type="non-terminal residue" evidence="15">
    <location>
        <position position="1736"/>
    </location>
</feature>
<feature type="region of interest" description="Disordered" evidence="13">
    <location>
        <begin position="795"/>
        <end position="817"/>
    </location>
</feature>
<evidence type="ECO:0000256" key="4">
    <source>
        <dbReference type="ARBA" id="ARBA00022553"/>
    </source>
</evidence>
<dbReference type="GO" id="GO:0005634">
    <property type="term" value="C:nucleus"/>
    <property type="evidence" value="ECO:0007669"/>
    <property type="project" value="UniProtKB-SubCell"/>
</dbReference>
<evidence type="ECO:0000256" key="5">
    <source>
        <dbReference type="ARBA" id="ARBA00022618"/>
    </source>
</evidence>
<dbReference type="InterPro" id="IPR000048">
    <property type="entry name" value="IQ_motif_EF-hand-BS"/>
</dbReference>
<dbReference type="InterPro" id="IPR036872">
    <property type="entry name" value="CH_dom_sf"/>
</dbReference>
<dbReference type="SUPFAM" id="SSF47576">
    <property type="entry name" value="Calponin-homology domain, CH-domain"/>
    <property type="match status" value="1"/>
</dbReference>
<dbReference type="Gene3D" id="1.20.5.190">
    <property type="match status" value="2"/>
</dbReference>
<evidence type="ECO:0000256" key="13">
    <source>
        <dbReference type="SAM" id="MobiDB-lite"/>
    </source>
</evidence>
<feature type="domain" description="Calponin-homology (CH)" evidence="14">
    <location>
        <begin position="1150"/>
        <end position="1281"/>
    </location>
</feature>
<reference evidence="15" key="1">
    <citation type="submission" date="2015-11" db="EMBL/GenBank/DDBJ databases">
        <title>De novo transcriptome assembly of four potential Pierce s Disease insect vectors from Arizona vineyards.</title>
        <authorList>
            <person name="Tassone E.E."/>
        </authorList>
    </citation>
    <scope>NUCLEOTIDE SEQUENCE</scope>
</reference>
<evidence type="ECO:0000256" key="11">
    <source>
        <dbReference type="ARBA" id="ARBA00023306"/>
    </source>
</evidence>
<dbReference type="GO" id="GO:0007051">
    <property type="term" value="P:spindle organization"/>
    <property type="evidence" value="ECO:0007669"/>
    <property type="project" value="TreeGrafter"/>
</dbReference>
<evidence type="ECO:0000256" key="2">
    <source>
        <dbReference type="ARBA" id="ARBA00004496"/>
    </source>
</evidence>
<protein>
    <recommendedName>
        <fullName evidence="14">Calponin-homology (CH) domain-containing protein</fullName>
    </recommendedName>
</protein>
<dbReference type="PROSITE" id="PS50096">
    <property type="entry name" value="IQ"/>
    <property type="match status" value="1"/>
</dbReference>
<dbReference type="CDD" id="cd23767">
    <property type="entry name" value="IQCD"/>
    <property type="match status" value="1"/>
</dbReference>
<dbReference type="PROSITE" id="PS50021">
    <property type="entry name" value="CH"/>
    <property type="match status" value="1"/>
</dbReference>
<dbReference type="InterPro" id="IPR001715">
    <property type="entry name" value="CH_dom"/>
</dbReference>
<dbReference type="InterPro" id="IPR051185">
    <property type="entry name" value="ASPM"/>
</dbReference>
<keyword evidence="9 12" id="KW-0175">Coiled coil</keyword>
<keyword evidence="10" id="KW-0539">Nucleus</keyword>
<name>A0A1B6L3P5_9HEMI</name>